<name>A0A6F8V8T8_9PROT</name>
<gene>
    <name evidence="3" type="ORF">SKTS_00750</name>
</gene>
<dbReference type="PANTHER" id="PTHR35901:SF1">
    <property type="entry name" value="EXONUCLEASE VAPC9"/>
    <property type="match status" value="1"/>
</dbReference>
<sequence>MRFVLDNSVVMRWLFGDGTQDDLEYAARILDLLKQEDHVAVVPCVWALEVGNVIVRAEAKGLLQEARSAGFLGILQDMSIEPDDRSSRHALGDTLQLARRFRLSSYDASYLELALREELPLATNDDALRKALASAGGKLA</sequence>
<evidence type="ECO:0000313" key="3">
    <source>
        <dbReference type="EMBL" id="BCB25189.1"/>
    </source>
</evidence>
<organism evidence="3 4">
    <name type="scientific">Sulfurimicrobium lacus</name>
    <dbReference type="NCBI Taxonomy" id="2715678"/>
    <lineage>
        <taxon>Bacteria</taxon>
        <taxon>Pseudomonadati</taxon>
        <taxon>Pseudomonadota</taxon>
        <taxon>Betaproteobacteria</taxon>
        <taxon>Nitrosomonadales</taxon>
        <taxon>Sulfuricellaceae</taxon>
        <taxon>Sulfurimicrobium</taxon>
    </lineage>
</organism>
<dbReference type="PANTHER" id="PTHR35901">
    <property type="entry name" value="RIBONUCLEASE VAPC3"/>
    <property type="match status" value="1"/>
</dbReference>
<dbReference type="SUPFAM" id="SSF88723">
    <property type="entry name" value="PIN domain-like"/>
    <property type="match status" value="1"/>
</dbReference>
<feature type="domain" description="PIN" evidence="2">
    <location>
        <begin position="4"/>
        <end position="130"/>
    </location>
</feature>
<dbReference type="CDD" id="cd09873">
    <property type="entry name" value="PIN_Pae0151-like"/>
    <property type="match status" value="1"/>
</dbReference>
<dbReference type="Pfam" id="PF01850">
    <property type="entry name" value="PIN"/>
    <property type="match status" value="1"/>
</dbReference>
<keyword evidence="4" id="KW-1185">Reference proteome</keyword>
<dbReference type="AlphaFoldDB" id="A0A6F8V8T8"/>
<evidence type="ECO:0000313" key="4">
    <source>
        <dbReference type="Proteomes" id="UP000502260"/>
    </source>
</evidence>
<dbReference type="InterPro" id="IPR044153">
    <property type="entry name" value="PIN_Pae0151-like"/>
</dbReference>
<keyword evidence="1" id="KW-0460">Magnesium</keyword>
<dbReference type="InterPro" id="IPR002716">
    <property type="entry name" value="PIN_dom"/>
</dbReference>
<proteinExistence type="predicted"/>
<dbReference type="Gene3D" id="3.40.50.1010">
    <property type="entry name" value="5'-nuclease"/>
    <property type="match status" value="1"/>
</dbReference>
<dbReference type="KEGG" id="slac:SKTS_00750"/>
<evidence type="ECO:0000259" key="2">
    <source>
        <dbReference type="Pfam" id="PF01850"/>
    </source>
</evidence>
<reference evidence="4" key="1">
    <citation type="submission" date="2020-03" db="EMBL/GenBank/DDBJ databases">
        <title>Complete genome sequence of sulfur-oxidizing bacterium skT11.</title>
        <authorList>
            <person name="Kanda M."/>
            <person name="Kojima H."/>
            <person name="Fukui M."/>
        </authorList>
    </citation>
    <scope>NUCLEOTIDE SEQUENCE [LARGE SCALE GENOMIC DNA]</scope>
    <source>
        <strain evidence="4">skT11</strain>
    </source>
</reference>
<protein>
    <recommendedName>
        <fullName evidence="2">PIN domain-containing protein</fullName>
    </recommendedName>
</protein>
<accession>A0A6F8V8T8</accession>
<dbReference type="InterPro" id="IPR029060">
    <property type="entry name" value="PIN-like_dom_sf"/>
</dbReference>
<dbReference type="InterPro" id="IPR051619">
    <property type="entry name" value="TypeII_TA_RNase_PINc/VapC"/>
</dbReference>
<dbReference type="Proteomes" id="UP000502260">
    <property type="component" value="Chromosome"/>
</dbReference>
<dbReference type="EMBL" id="AP022853">
    <property type="protein sequence ID" value="BCB25189.1"/>
    <property type="molecule type" value="Genomic_DNA"/>
</dbReference>
<evidence type="ECO:0000256" key="1">
    <source>
        <dbReference type="ARBA" id="ARBA00022842"/>
    </source>
</evidence>
<dbReference type="RefSeq" id="WP_173058716.1">
    <property type="nucleotide sequence ID" value="NZ_AP022853.1"/>
</dbReference>